<protein>
    <submittedName>
        <fullName evidence="2">Uncharacterized protein</fullName>
    </submittedName>
</protein>
<reference evidence="2" key="1">
    <citation type="submission" date="2021-01" db="EMBL/GenBank/DDBJ databases">
        <title>Phytophthora aleatoria, a newly-described species from Pinus radiata is distinct from Phytophthora cactorum isolates based on comparative genomics.</title>
        <authorList>
            <person name="Mcdougal R."/>
            <person name="Panda P."/>
            <person name="Williams N."/>
            <person name="Studholme D.J."/>
        </authorList>
    </citation>
    <scope>NUCLEOTIDE SEQUENCE</scope>
    <source>
        <strain evidence="2">NZFS 3830</strain>
    </source>
</reference>
<gene>
    <name evidence="2" type="ORF">JG687_00010482</name>
</gene>
<evidence type="ECO:0000256" key="1">
    <source>
        <dbReference type="SAM" id="MobiDB-lite"/>
    </source>
</evidence>
<proteinExistence type="predicted"/>
<comment type="caution">
    <text evidence="2">The sequence shown here is derived from an EMBL/GenBank/DDBJ whole genome shotgun (WGS) entry which is preliminary data.</text>
</comment>
<dbReference type="Proteomes" id="UP000688947">
    <property type="component" value="Unassembled WGS sequence"/>
</dbReference>
<organism evidence="2 3">
    <name type="scientific">Phytophthora cactorum</name>
    <dbReference type="NCBI Taxonomy" id="29920"/>
    <lineage>
        <taxon>Eukaryota</taxon>
        <taxon>Sar</taxon>
        <taxon>Stramenopiles</taxon>
        <taxon>Oomycota</taxon>
        <taxon>Peronosporomycetes</taxon>
        <taxon>Peronosporales</taxon>
        <taxon>Peronosporaceae</taxon>
        <taxon>Phytophthora</taxon>
    </lineage>
</organism>
<evidence type="ECO:0000313" key="3">
    <source>
        <dbReference type="Proteomes" id="UP000688947"/>
    </source>
</evidence>
<sequence>MNMKELIHYTPRNPNRVAHSGGQSTNEVPADLIDNLVVPYCATSAKPKTTDQPTQLEVSRTNASANGRNGNGRVLHHLPILY</sequence>
<evidence type="ECO:0000313" key="2">
    <source>
        <dbReference type="EMBL" id="KAG6956626.1"/>
    </source>
</evidence>
<name>A0A8T1U9E7_9STRA</name>
<dbReference type="AlphaFoldDB" id="A0A8T1U9E7"/>
<feature type="region of interest" description="Disordered" evidence="1">
    <location>
        <begin position="1"/>
        <end position="26"/>
    </location>
</feature>
<accession>A0A8T1U9E7</accession>
<dbReference type="EMBL" id="JAENGZ010000596">
    <property type="protein sequence ID" value="KAG6956626.1"/>
    <property type="molecule type" value="Genomic_DNA"/>
</dbReference>